<sequence length="113" mass="12269">MKLRLEDNTLRLRLTDEEVQQFAQTGHLASAVPLAPGPDGRLTYALQVADDDSTAAEQTLRVAYTPGTLSVLVPASLAQSWLAPDQIGLSATMRLTDGNELRILVEKDLGCRH</sequence>
<gene>
    <name evidence="1" type="ORF">D3Y59_03145</name>
</gene>
<accession>A0A3B7QX75</accession>
<evidence type="ECO:0000313" key="2">
    <source>
        <dbReference type="Proteomes" id="UP000262802"/>
    </source>
</evidence>
<dbReference type="InterPro" id="IPR053825">
    <property type="entry name" value="DUF7009"/>
</dbReference>
<organism evidence="1 2">
    <name type="scientific">Hymenobacter oligotrophus</name>
    <dbReference type="NCBI Taxonomy" id="2319843"/>
    <lineage>
        <taxon>Bacteria</taxon>
        <taxon>Pseudomonadati</taxon>
        <taxon>Bacteroidota</taxon>
        <taxon>Cytophagia</taxon>
        <taxon>Cytophagales</taxon>
        <taxon>Hymenobacteraceae</taxon>
        <taxon>Hymenobacter</taxon>
    </lineage>
</organism>
<dbReference type="AlphaFoldDB" id="A0A3B7QX75"/>
<dbReference type="Pfam" id="PF22668">
    <property type="entry name" value="DUF7009"/>
    <property type="match status" value="1"/>
</dbReference>
<evidence type="ECO:0000313" key="1">
    <source>
        <dbReference type="EMBL" id="AYA36145.1"/>
    </source>
</evidence>
<dbReference type="Proteomes" id="UP000262802">
    <property type="component" value="Chromosome"/>
</dbReference>
<dbReference type="EMBL" id="CP032317">
    <property type="protein sequence ID" value="AYA36145.1"/>
    <property type="molecule type" value="Genomic_DNA"/>
</dbReference>
<proteinExistence type="predicted"/>
<keyword evidence="2" id="KW-1185">Reference proteome</keyword>
<dbReference type="OrthoDB" id="7060517at2"/>
<dbReference type="RefSeq" id="WP_119443732.1">
    <property type="nucleotide sequence ID" value="NZ_CP032317.1"/>
</dbReference>
<name>A0A3B7QX75_9BACT</name>
<reference evidence="1 2" key="1">
    <citation type="submission" date="2018-09" db="EMBL/GenBank/DDBJ databases">
        <title>Hymenobacter medium sp. nov., isolated from R2A medium.</title>
        <authorList>
            <person name="Yingchao G."/>
        </authorList>
    </citation>
    <scope>NUCLEOTIDE SEQUENCE [LARGE SCALE GENOMIC DNA]</scope>
    <source>
        <strain evidence="2">sh-6</strain>
    </source>
</reference>
<dbReference type="KEGG" id="hyh:D3Y59_03145"/>
<protein>
    <submittedName>
        <fullName evidence="1">Uncharacterized protein</fullName>
    </submittedName>
</protein>